<dbReference type="AlphaFoldDB" id="A0A432V009"/>
<dbReference type="InterPro" id="IPR007497">
    <property type="entry name" value="SIMPL/DUF541"/>
</dbReference>
<dbReference type="EMBL" id="RKST01000039">
    <property type="protein sequence ID" value="RUM95491.1"/>
    <property type="molecule type" value="Genomic_DNA"/>
</dbReference>
<dbReference type="GO" id="GO:0006974">
    <property type="term" value="P:DNA damage response"/>
    <property type="evidence" value="ECO:0007669"/>
    <property type="project" value="TreeGrafter"/>
</dbReference>
<accession>A0A432V009</accession>
<feature type="chain" id="PRO_5019269186" evidence="1">
    <location>
        <begin position="21"/>
        <end position="238"/>
    </location>
</feature>
<keyword evidence="1" id="KW-0732">Signal</keyword>
<dbReference type="Proteomes" id="UP000281647">
    <property type="component" value="Unassembled WGS sequence"/>
</dbReference>
<feature type="signal peptide" evidence="1">
    <location>
        <begin position="1"/>
        <end position="20"/>
    </location>
</feature>
<dbReference type="Gene3D" id="3.30.110.170">
    <property type="entry name" value="Protein of unknown function (DUF541), domain 1"/>
    <property type="match status" value="1"/>
</dbReference>
<organism evidence="2 3">
    <name type="scientific">Borborobacter arsenicus</name>
    <dbReference type="NCBI Taxonomy" id="1851146"/>
    <lineage>
        <taxon>Bacteria</taxon>
        <taxon>Pseudomonadati</taxon>
        <taxon>Pseudomonadota</taxon>
        <taxon>Alphaproteobacteria</taxon>
        <taxon>Hyphomicrobiales</taxon>
        <taxon>Phyllobacteriaceae</taxon>
        <taxon>Borborobacter</taxon>
    </lineage>
</organism>
<keyword evidence="3" id="KW-1185">Reference proteome</keyword>
<evidence type="ECO:0000256" key="1">
    <source>
        <dbReference type="SAM" id="SignalP"/>
    </source>
</evidence>
<dbReference type="RefSeq" id="WP_128625506.1">
    <property type="nucleotide sequence ID" value="NZ_ML133515.1"/>
</dbReference>
<dbReference type="Gene3D" id="3.30.70.2970">
    <property type="entry name" value="Protein of unknown function (DUF541), domain 2"/>
    <property type="match status" value="1"/>
</dbReference>
<reference evidence="2 3" key="1">
    <citation type="submission" date="2018-11" db="EMBL/GenBank/DDBJ databases">
        <title>Pseudaminobacter arsenicus sp. nov., an arsenic-resistant bacterium isolated from arsenic-rich aquifers.</title>
        <authorList>
            <person name="Mu Y."/>
        </authorList>
    </citation>
    <scope>NUCLEOTIDE SEQUENCE [LARGE SCALE GENOMIC DNA]</scope>
    <source>
        <strain evidence="2 3">CB3</strain>
    </source>
</reference>
<protein>
    <submittedName>
        <fullName evidence="2">SIMPL domain-containing protein</fullName>
    </submittedName>
</protein>
<dbReference type="PANTHER" id="PTHR34387:SF1">
    <property type="entry name" value="PERIPLASMIC IMMUNOGENIC PROTEIN"/>
    <property type="match status" value="1"/>
</dbReference>
<evidence type="ECO:0000313" key="3">
    <source>
        <dbReference type="Proteomes" id="UP000281647"/>
    </source>
</evidence>
<sequence>MTRSYLPLALAAAFAFPALAASAAEPLPPRIVVTGEGEKAVAPDMALLSLSVMREAKTAREALSANNDAMAAVIAAMKAVGIEDRDLQTAGIQITPRYDYTQKPDGTQEGKLVAYQVTNMLSVRIRDLDKAGEILDKSVSLGVNQGGGISFTNDDPSAALTEARKLAVKDAVEKARILAEAAGVGLGKVIEISDQNFAPRPMPMMAKARSFEAADAAVPLQAGENTYSVQVNVTFQIK</sequence>
<gene>
    <name evidence="2" type="ORF">EET67_22820</name>
</gene>
<comment type="caution">
    <text evidence="2">The sequence shown here is derived from an EMBL/GenBank/DDBJ whole genome shotgun (WGS) entry which is preliminary data.</text>
</comment>
<dbReference type="PANTHER" id="PTHR34387">
    <property type="entry name" value="SLR1258 PROTEIN"/>
    <property type="match status" value="1"/>
</dbReference>
<name>A0A432V009_9HYPH</name>
<dbReference type="OrthoDB" id="9813144at2"/>
<dbReference type="Pfam" id="PF04402">
    <property type="entry name" value="SIMPL"/>
    <property type="match status" value="1"/>
</dbReference>
<dbReference type="InterPro" id="IPR052022">
    <property type="entry name" value="26kDa_periplasmic_antigen"/>
</dbReference>
<proteinExistence type="predicted"/>
<evidence type="ECO:0000313" key="2">
    <source>
        <dbReference type="EMBL" id="RUM95491.1"/>
    </source>
</evidence>